<gene>
    <name evidence="10" type="primary">ARHGEF18</name>
    <name evidence="10" type="ORF">Anas_01259</name>
</gene>
<feature type="region of interest" description="Disordered" evidence="7">
    <location>
        <begin position="706"/>
        <end position="748"/>
    </location>
</feature>
<dbReference type="GO" id="GO:0035023">
    <property type="term" value="P:regulation of Rho protein signal transduction"/>
    <property type="evidence" value="ECO:0007669"/>
    <property type="project" value="TreeGrafter"/>
</dbReference>
<dbReference type="InterPro" id="IPR000219">
    <property type="entry name" value="DH_dom"/>
</dbReference>
<dbReference type="Pfam" id="PF17838">
    <property type="entry name" value="PH_16"/>
    <property type="match status" value="1"/>
</dbReference>
<feature type="domain" description="DH" evidence="9">
    <location>
        <begin position="1"/>
        <end position="58"/>
    </location>
</feature>
<protein>
    <submittedName>
        <fullName evidence="10">Rho guanine nucleotide exchange factor 18</fullName>
    </submittedName>
</protein>
<keyword evidence="4" id="KW-0479">Metal-binding</keyword>
<dbReference type="Gene3D" id="1.20.900.10">
    <property type="entry name" value="Dbl homology (DH) domain"/>
    <property type="match status" value="1"/>
</dbReference>
<dbReference type="AlphaFoldDB" id="A0A5N5T3J0"/>
<evidence type="ECO:0000256" key="2">
    <source>
        <dbReference type="ARBA" id="ARBA00022490"/>
    </source>
</evidence>
<evidence type="ECO:0000256" key="4">
    <source>
        <dbReference type="ARBA" id="ARBA00022771"/>
    </source>
</evidence>
<dbReference type="SUPFAM" id="SSF48065">
    <property type="entry name" value="DBL homology domain (DH-domain)"/>
    <property type="match status" value="1"/>
</dbReference>
<evidence type="ECO:0000313" key="10">
    <source>
        <dbReference type="EMBL" id="KAB7501101.1"/>
    </source>
</evidence>
<feature type="compositionally biased region" description="Polar residues" evidence="7">
    <location>
        <begin position="801"/>
        <end position="816"/>
    </location>
</feature>
<keyword evidence="2" id="KW-0963">Cytoplasm</keyword>
<dbReference type="SUPFAM" id="SSF50729">
    <property type="entry name" value="PH domain-like"/>
    <property type="match status" value="1"/>
</dbReference>
<evidence type="ECO:0000259" key="8">
    <source>
        <dbReference type="PROSITE" id="PS50003"/>
    </source>
</evidence>
<dbReference type="EMBL" id="SEYY01011713">
    <property type="protein sequence ID" value="KAB7501101.1"/>
    <property type="molecule type" value="Genomic_DNA"/>
</dbReference>
<sequence length="832" mass="91002">MKKKGIPECILFVTHRVTKYPLMIEAIIKYSKDQPEETATLKKALDCVKDILVNINAQVAEKEKRQRLLEIYHKIDAKSSTMYKDHKFKKSDLLTDGRKLMFEGQAILSQQRGKQLIVVVVVMSDLIFFLQESNQKYYFVSPDNKAGAIPLGKLLVREKAGQDTRSIYLISGNQNEMFEFECSHPKDKRIWLESIREAVEKCPDDELGIGIRRLIEANSERIHELLLGMQHHDKELARMCEDKMKLITELVAALGGDVSALPSPDYRVLLEESNLDHESAKELQINSLQEALRLVGSASGWGTNLARSVSSVGEHQSEAYVSPSLPKRAETFGGFDNPNKDNPVHLSKQSGTKKKKDSKISLLSTDTSSTGDATDCLKNRRPSGSSLTVRSSQDNLSITSAQSGESSGQQQTLAAHLVQCLNTALVLSHHHLTQYEIYRAKLATGTSIDGRFSHSQKLEELRNIQEQISHERAQWTREREHQEKWITDKREELKRLQENLRSQQEDINQQREDLYRKLEALNNQGIVLNPCLTVLTSSHLNANETTSPSCDVIAPLQSPHTSPTTVAPRTIRTDSKLRNSTASLSGVKRDSNSSLPTHLISAANQQKGAVVAVKQQLPMKLAKLGAVGSSSSSSTSSMSSSLSSSLGGSMSPSQDKELPSKGYSTISYVTSHVSPSSVQQMLPLKLSEGSTGESKTGVSRLIGGYQRLASPPHAPSNTEGQGGLGANNTNSSSSHLHQRTGSSPASLQNGAALPLSSVSGYVPSVINSSVAVAVAGGRATRTHTYPKLAARPNPPQANAPSDSSSKENSPGHTGQPGQRIKDPDTDQEIIFF</sequence>
<dbReference type="OrthoDB" id="28045at2759"/>
<feature type="coiled-coil region" evidence="6">
    <location>
        <begin position="458"/>
        <end position="524"/>
    </location>
</feature>
<dbReference type="Pfam" id="PF00621">
    <property type="entry name" value="RhoGEF"/>
    <property type="match status" value="1"/>
</dbReference>
<reference evidence="10 11" key="1">
    <citation type="journal article" date="2019" name="PLoS Biol.">
        <title>Sex chromosomes control vertical transmission of feminizing Wolbachia symbionts in an isopod.</title>
        <authorList>
            <person name="Becking T."/>
            <person name="Chebbi M.A."/>
            <person name="Giraud I."/>
            <person name="Moumen B."/>
            <person name="Laverre T."/>
            <person name="Caubet Y."/>
            <person name="Peccoud J."/>
            <person name="Gilbert C."/>
            <person name="Cordaux R."/>
        </authorList>
    </citation>
    <scope>NUCLEOTIDE SEQUENCE [LARGE SCALE GENOMIC DNA]</scope>
    <source>
        <strain evidence="10">ANa2</strain>
        <tissue evidence="10">Whole body excluding digestive tract and cuticle</tissue>
    </source>
</reference>
<comment type="caution">
    <text evidence="10">The sequence shown here is derived from an EMBL/GenBank/DDBJ whole genome shotgun (WGS) entry which is preliminary data.</text>
</comment>
<feature type="domain" description="PH" evidence="8">
    <location>
        <begin position="99"/>
        <end position="200"/>
    </location>
</feature>
<keyword evidence="4" id="KW-0863">Zinc-finger</keyword>
<feature type="region of interest" description="Disordered" evidence="7">
    <location>
        <begin position="783"/>
        <end position="832"/>
    </location>
</feature>
<feature type="region of interest" description="Disordered" evidence="7">
    <location>
        <begin position="626"/>
        <end position="659"/>
    </location>
</feature>
<keyword evidence="3" id="KW-0597">Phosphoprotein</keyword>
<evidence type="ECO:0000256" key="6">
    <source>
        <dbReference type="SAM" id="Coils"/>
    </source>
</evidence>
<evidence type="ECO:0000313" key="11">
    <source>
        <dbReference type="Proteomes" id="UP000326759"/>
    </source>
</evidence>
<dbReference type="Gene3D" id="2.30.29.30">
    <property type="entry name" value="Pleckstrin-homology domain (PH domain)/Phosphotyrosine-binding domain (PTB)"/>
    <property type="match status" value="1"/>
</dbReference>
<feature type="region of interest" description="Disordered" evidence="7">
    <location>
        <begin position="312"/>
        <end position="404"/>
    </location>
</feature>
<dbReference type="InterPro" id="IPR051632">
    <property type="entry name" value="Rho_GEF"/>
</dbReference>
<feature type="compositionally biased region" description="Low complexity" evidence="7">
    <location>
        <begin position="360"/>
        <end position="374"/>
    </location>
</feature>
<dbReference type="GO" id="GO:0008270">
    <property type="term" value="F:zinc ion binding"/>
    <property type="evidence" value="ECO:0007669"/>
    <property type="project" value="UniProtKB-KW"/>
</dbReference>
<dbReference type="InterPro" id="IPR035899">
    <property type="entry name" value="DBL_dom_sf"/>
</dbReference>
<proteinExistence type="predicted"/>
<evidence type="ECO:0000256" key="1">
    <source>
        <dbReference type="ARBA" id="ARBA00004496"/>
    </source>
</evidence>
<feature type="compositionally biased region" description="Polar residues" evidence="7">
    <location>
        <begin position="558"/>
        <end position="567"/>
    </location>
</feature>
<evidence type="ECO:0000259" key="9">
    <source>
        <dbReference type="PROSITE" id="PS50010"/>
    </source>
</evidence>
<feature type="region of interest" description="Disordered" evidence="7">
    <location>
        <begin position="556"/>
        <end position="594"/>
    </location>
</feature>
<dbReference type="GO" id="GO:0005085">
    <property type="term" value="F:guanyl-nucleotide exchange factor activity"/>
    <property type="evidence" value="ECO:0007669"/>
    <property type="project" value="InterPro"/>
</dbReference>
<dbReference type="PROSITE" id="PS50010">
    <property type="entry name" value="DH_2"/>
    <property type="match status" value="1"/>
</dbReference>
<dbReference type="PANTHER" id="PTHR13944">
    <property type="entry name" value="AGAP007712-PA"/>
    <property type="match status" value="1"/>
</dbReference>
<keyword evidence="4" id="KW-0862">Zinc</keyword>
<keyword evidence="5 6" id="KW-0175">Coiled coil</keyword>
<organism evidence="10 11">
    <name type="scientific">Armadillidium nasatum</name>
    <dbReference type="NCBI Taxonomy" id="96803"/>
    <lineage>
        <taxon>Eukaryota</taxon>
        <taxon>Metazoa</taxon>
        <taxon>Ecdysozoa</taxon>
        <taxon>Arthropoda</taxon>
        <taxon>Crustacea</taxon>
        <taxon>Multicrustacea</taxon>
        <taxon>Malacostraca</taxon>
        <taxon>Eumalacostraca</taxon>
        <taxon>Peracarida</taxon>
        <taxon>Isopoda</taxon>
        <taxon>Oniscidea</taxon>
        <taxon>Crinocheta</taxon>
        <taxon>Armadillidiidae</taxon>
        <taxon>Armadillidium</taxon>
    </lineage>
</organism>
<dbReference type="GO" id="GO:0005737">
    <property type="term" value="C:cytoplasm"/>
    <property type="evidence" value="ECO:0007669"/>
    <property type="project" value="UniProtKB-SubCell"/>
</dbReference>
<dbReference type="InterPro" id="IPR001849">
    <property type="entry name" value="PH_domain"/>
</dbReference>
<keyword evidence="11" id="KW-1185">Reference proteome</keyword>
<dbReference type="SMART" id="SM00233">
    <property type="entry name" value="PH"/>
    <property type="match status" value="1"/>
</dbReference>
<evidence type="ECO:0000256" key="3">
    <source>
        <dbReference type="ARBA" id="ARBA00022553"/>
    </source>
</evidence>
<feature type="compositionally biased region" description="Polar residues" evidence="7">
    <location>
        <begin position="382"/>
        <end position="399"/>
    </location>
</feature>
<accession>A0A5N5T3J0</accession>
<evidence type="ECO:0000256" key="7">
    <source>
        <dbReference type="SAM" id="MobiDB-lite"/>
    </source>
</evidence>
<dbReference type="Proteomes" id="UP000326759">
    <property type="component" value="Unassembled WGS sequence"/>
</dbReference>
<dbReference type="InterPro" id="IPR011993">
    <property type="entry name" value="PH-like_dom_sf"/>
</dbReference>
<feature type="compositionally biased region" description="Low complexity" evidence="7">
    <location>
        <begin position="629"/>
        <end position="653"/>
    </location>
</feature>
<dbReference type="InterPro" id="IPR041020">
    <property type="entry name" value="PH_16"/>
</dbReference>
<evidence type="ECO:0000256" key="5">
    <source>
        <dbReference type="ARBA" id="ARBA00023054"/>
    </source>
</evidence>
<dbReference type="PANTHER" id="PTHR13944:SF21">
    <property type="entry name" value="CYSTS, ISOFORM C"/>
    <property type="match status" value="1"/>
</dbReference>
<comment type="subcellular location">
    <subcellularLocation>
        <location evidence="1">Cytoplasm</location>
    </subcellularLocation>
</comment>
<feature type="compositionally biased region" description="Polar residues" evidence="7">
    <location>
        <begin position="726"/>
        <end position="748"/>
    </location>
</feature>
<dbReference type="PROSITE" id="PS50003">
    <property type="entry name" value="PH_DOMAIN"/>
    <property type="match status" value="1"/>
</dbReference>
<name>A0A5N5T3J0_9CRUS</name>